<keyword evidence="4" id="KW-1185">Reference proteome</keyword>
<proteinExistence type="predicted"/>
<dbReference type="InterPro" id="IPR059179">
    <property type="entry name" value="MLKL-like_MCAfunc"/>
</dbReference>
<accession>A0AAD6SVA6</accession>
<dbReference type="PANTHER" id="PTHR10039">
    <property type="entry name" value="AMELOGENIN"/>
    <property type="match status" value="1"/>
</dbReference>
<sequence length="779" mass="87457">MSPDRRGKALDVGLDIATPVLELAESALALVPVPGLSLVAKGLSTLVDRVKDARENDGARRAFLDQVEVLETTLSEMVATTRTAVEDAGDEHAKKALVDELLSVIQGLEKDAEKLKGGPGVLGFFKGIIYSSRNKATLSDMKDSLASAIGNFTLQGQFSIENILIQIAKGIEQRQKEGGEDIHLSMAEEQRILDSFLRADAGYRCVDELKSGFLPGTREELFEELTLWSTGNFPPDEQRRFYFLSGGAGLGKSSIAHQFCKCLDTPDETALGASFFFLRGGGDLESTRLFFSTLAHQLALSQPTLRPHIIGAAREYLRHGGRQQMEYAYEGLLKKTFCWYFHSHPETSERDLVPSLLKSLLKLIPVLSWLRVFVTSRPEPHIMSELISTNAAAVVHHRSLDDTLEEWADDVGKYLKETLSKMPRYSDFVWEQPSFLERLIKRAGGVFIYARIAVRFLDTYWDPQEQFELLLSPGGTGLSSLDALYLQILSSAFPPEDLRAIPSRHTRLHSFLTIIALQQQPLTPEVMVLLGRVSKEHIVGMTDQLRSVLLIDNKGCVVPLHATFGEFLRDPKRCIDPLYYINPSKGHAQLASTCITAFTLENVSRYLTDKGSPQRQRYVYYARYCWYDHLVLGEYNDELKLQLMGLIGAPMPLYTRIGGIMSHSHICSQIQQWLIKGSKDSAEITLAYVKSAAYSRLWWERILHSSRNLRTDTGVVSPNISAEEIHPKSNLEGEFWESSGLDLTMKGSDIVRYRAVHEEVVKQIWDAGVQEVWFNPKLN</sequence>
<gene>
    <name evidence="3" type="ORF">C8F04DRAFT_1349114</name>
</gene>
<feature type="domain" description="Nephrocystin 3-like N-terminal" evidence="2">
    <location>
        <begin position="217"/>
        <end position="377"/>
    </location>
</feature>
<dbReference type="EMBL" id="JARJCM010000057">
    <property type="protein sequence ID" value="KAJ7034483.1"/>
    <property type="molecule type" value="Genomic_DNA"/>
</dbReference>
<dbReference type="Proteomes" id="UP001218188">
    <property type="component" value="Unassembled WGS sequence"/>
</dbReference>
<dbReference type="InterPro" id="IPR056884">
    <property type="entry name" value="NPHP3-like_N"/>
</dbReference>
<name>A0AAD6SVA6_9AGAR</name>
<dbReference type="Pfam" id="PF24883">
    <property type="entry name" value="NPHP3_N"/>
    <property type="match status" value="1"/>
</dbReference>
<evidence type="ECO:0000313" key="4">
    <source>
        <dbReference type="Proteomes" id="UP001218188"/>
    </source>
</evidence>
<dbReference type="InterPro" id="IPR027417">
    <property type="entry name" value="P-loop_NTPase"/>
</dbReference>
<comment type="caution">
    <text evidence="3">The sequence shown here is derived from an EMBL/GenBank/DDBJ whole genome shotgun (WGS) entry which is preliminary data.</text>
</comment>
<protein>
    <recommendedName>
        <fullName evidence="2">Nephrocystin 3-like N-terminal domain-containing protein</fullName>
    </recommendedName>
</protein>
<dbReference type="PANTHER" id="PTHR10039:SF17">
    <property type="entry name" value="FUNGAL STAND N-TERMINAL GOODBYE DOMAIN-CONTAINING PROTEIN-RELATED"/>
    <property type="match status" value="1"/>
</dbReference>
<evidence type="ECO:0000259" key="2">
    <source>
        <dbReference type="Pfam" id="PF24883"/>
    </source>
</evidence>
<dbReference type="CDD" id="cd21037">
    <property type="entry name" value="MLKL_NTD"/>
    <property type="match status" value="1"/>
</dbReference>
<evidence type="ECO:0000256" key="1">
    <source>
        <dbReference type="ARBA" id="ARBA00022737"/>
    </source>
</evidence>
<organism evidence="3 4">
    <name type="scientific">Mycena alexandri</name>
    <dbReference type="NCBI Taxonomy" id="1745969"/>
    <lineage>
        <taxon>Eukaryota</taxon>
        <taxon>Fungi</taxon>
        <taxon>Dikarya</taxon>
        <taxon>Basidiomycota</taxon>
        <taxon>Agaricomycotina</taxon>
        <taxon>Agaricomycetes</taxon>
        <taxon>Agaricomycetidae</taxon>
        <taxon>Agaricales</taxon>
        <taxon>Marasmiineae</taxon>
        <taxon>Mycenaceae</taxon>
        <taxon>Mycena</taxon>
    </lineage>
</organism>
<dbReference type="SUPFAM" id="SSF52540">
    <property type="entry name" value="P-loop containing nucleoside triphosphate hydrolases"/>
    <property type="match status" value="1"/>
</dbReference>
<dbReference type="AlphaFoldDB" id="A0AAD6SVA6"/>
<reference evidence="3" key="1">
    <citation type="submission" date="2023-03" db="EMBL/GenBank/DDBJ databases">
        <title>Massive genome expansion in bonnet fungi (Mycena s.s.) driven by repeated elements and novel gene families across ecological guilds.</title>
        <authorList>
            <consortium name="Lawrence Berkeley National Laboratory"/>
            <person name="Harder C.B."/>
            <person name="Miyauchi S."/>
            <person name="Viragh M."/>
            <person name="Kuo A."/>
            <person name="Thoen E."/>
            <person name="Andreopoulos B."/>
            <person name="Lu D."/>
            <person name="Skrede I."/>
            <person name="Drula E."/>
            <person name="Henrissat B."/>
            <person name="Morin E."/>
            <person name="Kohler A."/>
            <person name="Barry K."/>
            <person name="LaButti K."/>
            <person name="Morin E."/>
            <person name="Salamov A."/>
            <person name="Lipzen A."/>
            <person name="Mereny Z."/>
            <person name="Hegedus B."/>
            <person name="Baldrian P."/>
            <person name="Stursova M."/>
            <person name="Weitz H."/>
            <person name="Taylor A."/>
            <person name="Grigoriev I.V."/>
            <person name="Nagy L.G."/>
            <person name="Martin F."/>
            <person name="Kauserud H."/>
        </authorList>
    </citation>
    <scope>NUCLEOTIDE SEQUENCE</scope>
    <source>
        <strain evidence="3">CBHHK200</strain>
    </source>
</reference>
<evidence type="ECO:0000313" key="3">
    <source>
        <dbReference type="EMBL" id="KAJ7034483.1"/>
    </source>
</evidence>
<keyword evidence="1" id="KW-0677">Repeat</keyword>